<dbReference type="EMBL" id="LR877166">
    <property type="protein sequence ID" value="CAD2221721.1"/>
    <property type="molecule type" value="Genomic_DNA"/>
</dbReference>
<keyword evidence="3" id="KW-0547">Nucleotide-binding</keyword>
<sequence length="161" mass="17732">MHRDIKSDNVLISASGEAKLADFGCSKRIGTTAAVGGGNGAGYQTLVGSPFFMAPEVMSGSDEGYSYPADIWSVGCLVLELLGREPWSIPPTSNVFQIMFHISKSNSMPSGIPKKCPKMLYNFFERVFDRDPAKRASAEELLKHEWFHCPDNQLEEVPLDD</sequence>
<dbReference type="PANTHER" id="PTHR11584:SF369">
    <property type="entry name" value="MITOGEN-ACTIVATED PROTEIN KINASE KINASE KINASE 19-RELATED"/>
    <property type="match status" value="1"/>
</dbReference>
<evidence type="ECO:0000259" key="6">
    <source>
        <dbReference type="PROSITE" id="PS50011"/>
    </source>
</evidence>
<name>A0A7G2CRU7_9TRYP</name>
<dbReference type="Gene3D" id="1.10.510.10">
    <property type="entry name" value="Transferase(Phosphotransferase) domain 1"/>
    <property type="match status" value="1"/>
</dbReference>
<evidence type="ECO:0000313" key="7">
    <source>
        <dbReference type="EMBL" id="CAD2221721.1"/>
    </source>
</evidence>
<evidence type="ECO:0000256" key="3">
    <source>
        <dbReference type="ARBA" id="ARBA00022741"/>
    </source>
</evidence>
<reference evidence="7 8" key="1">
    <citation type="submission" date="2020-08" db="EMBL/GenBank/DDBJ databases">
        <authorList>
            <person name="Newling K."/>
            <person name="Davey J."/>
            <person name="Forrester S."/>
        </authorList>
    </citation>
    <scope>NUCLEOTIDE SEQUENCE [LARGE SCALE GENOMIC DNA]</scope>
    <source>
        <strain evidence="8">Crithidia deanei Carvalho (ATCC PRA-265)</strain>
    </source>
</reference>
<accession>A0A7G2CRU7</accession>
<dbReference type="SMART" id="SM00220">
    <property type="entry name" value="S_TKc"/>
    <property type="match status" value="1"/>
</dbReference>
<dbReference type="AlphaFoldDB" id="A0A7G2CRU7"/>
<protein>
    <submittedName>
        <fullName evidence="7">Protein tyrosine kinase/Protein kinase domain containing protein, putative</fullName>
    </submittedName>
</protein>
<dbReference type="PANTHER" id="PTHR11584">
    <property type="entry name" value="SERINE/THREONINE PROTEIN KINASE"/>
    <property type="match status" value="1"/>
</dbReference>
<keyword evidence="2" id="KW-0808">Transferase</keyword>
<keyword evidence="1" id="KW-0723">Serine/threonine-protein kinase</keyword>
<evidence type="ECO:0000256" key="5">
    <source>
        <dbReference type="ARBA" id="ARBA00022840"/>
    </source>
</evidence>
<dbReference type="GO" id="GO:0004674">
    <property type="term" value="F:protein serine/threonine kinase activity"/>
    <property type="evidence" value="ECO:0007669"/>
    <property type="project" value="UniProtKB-KW"/>
</dbReference>
<dbReference type="SUPFAM" id="SSF56112">
    <property type="entry name" value="Protein kinase-like (PK-like)"/>
    <property type="match status" value="1"/>
</dbReference>
<keyword evidence="4 7" id="KW-0418">Kinase</keyword>
<keyword evidence="5" id="KW-0067">ATP-binding</keyword>
<dbReference type="InterPro" id="IPR011009">
    <property type="entry name" value="Kinase-like_dom_sf"/>
</dbReference>
<evidence type="ECO:0000256" key="2">
    <source>
        <dbReference type="ARBA" id="ARBA00022679"/>
    </source>
</evidence>
<evidence type="ECO:0000313" key="8">
    <source>
        <dbReference type="Proteomes" id="UP000515908"/>
    </source>
</evidence>
<dbReference type="VEuPathDB" id="TriTrypDB:ADEAN_000925600"/>
<gene>
    <name evidence="7" type="ORF">ADEAN_000925600</name>
</gene>
<dbReference type="GO" id="GO:0005524">
    <property type="term" value="F:ATP binding"/>
    <property type="evidence" value="ECO:0007669"/>
    <property type="project" value="UniProtKB-KW"/>
</dbReference>
<feature type="domain" description="Protein kinase" evidence="6">
    <location>
        <begin position="1"/>
        <end position="147"/>
    </location>
</feature>
<keyword evidence="8" id="KW-1185">Reference proteome</keyword>
<organism evidence="7 8">
    <name type="scientific">Angomonas deanei</name>
    <dbReference type="NCBI Taxonomy" id="59799"/>
    <lineage>
        <taxon>Eukaryota</taxon>
        <taxon>Discoba</taxon>
        <taxon>Euglenozoa</taxon>
        <taxon>Kinetoplastea</taxon>
        <taxon>Metakinetoplastina</taxon>
        <taxon>Trypanosomatida</taxon>
        <taxon>Trypanosomatidae</taxon>
        <taxon>Strigomonadinae</taxon>
        <taxon>Angomonas</taxon>
    </lineage>
</organism>
<dbReference type="Pfam" id="PF00069">
    <property type="entry name" value="Pkinase"/>
    <property type="match status" value="1"/>
</dbReference>
<proteinExistence type="predicted"/>
<evidence type="ECO:0000256" key="1">
    <source>
        <dbReference type="ARBA" id="ARBA00022527"/>
    </source>
</evidence>
<dbReference type="PROSITE" id="PS50011">
    <property type="entry name" value="PROTEIN_KINASE_DOM"/>
    <property type="match status" value="1"/>
</dbReference>
<dbReference type="OrthoDB" id="266718at2759"/>
<evidence type="ECO:0000256" key="4">
    <source>
        <dbReference type="ARBA" id="ARBA00022777"/>
    </source>
</evidence>
<dbReference type="Proteomes" id="UP000515908">
    <property type="component" value="Chromosome 22"/>
</dbReference>
<dbReference type="InterPro" id="IPR000719">
    <property type="entry name" value="Prot_kinase_dom"/>
</dbReference>